<dbReference type="Gene3D" id="2.60.120.970">
    <property type="match status" value="1"/>
</dbReference>
<organism evidence="9">
    <name type="scientific">Oikopleura dioica</name>
    <name type="common">Tunicate</name>
    <dbReference type="NCBI Taxonomy" id="34765"/>
    <lineage>
        <taxon>Eukaryota</taxon>
        <taxon>Metazoa</taxon>
        <taxon>Chordata</taxon>
        <taxon>Tunicata</taxon>
        <taxon>Appendicularia</taxon>
        <taxon>Copelata</taxon>
        <taxon>Oikopleuridae</taxon>
        <taxon>Oikopleura</taxon>
    </lineage>
</organism>
<dbReference type="GO" id="GO:0005125">
    <property type="term" value="F:cytokine activity"/>
    <property type="evidence" value="ECO:0007669"/>
    <property type="project" value="TreeGrafter"/>
</dbReference>
<dbReference type="InParanoid" id="E4X498"/>
<evidence type="ECO:0000256" key="7">
    <source>
        <dbReference type="SAM" id="MobiDB-lite"/>
    </source>
</evidence>
<evidence type="ECO:0000256" key="1">
    <source>
        <dbReference type="ARBA" id="ARBA00004613"/>
    </source>
</evidence>
<keyword evidence="6" id="KW-0339">Growth factor</keyword>
<dbReference type="PANTHER" id="PTHR11848:SF263">
    <property type="entry name" value="PROTEIN DECAPENTAPLEGIC"/>
    <property type="match status" value="1"/>
</dbReference>
<dbReference type="GO" id="GO:0008083">
    <property type="term" value="F:growth factor activity"/>
    <property type="evidence" value="ECO:0007669"/>
    <property type="project" value="UniProtKB-KW"/>
</dbReference>
<dbReference type="EMBL" id="FN653024">
    <property type="protein sequence ID" value="CBY23887.1"/>
    <property type="molecule type" value="Genomic_DNA"/>
</dbReference>
<comment type="subcellular location">
    <subcellularLocation>
        <location evidence="1">Secreted</location>
    </subcellularLocation>
</comment>
<evidence type="ECO:0000256" key="6">
    <source>
        <dbReference type="RuleBase" id="RU000354"/>
    </source>
</evidence>
<feature type="compositionally biased region" description="Basic residues" evidence="7">
    <location>
        <begin position="211"/>
        <end position="224"/>
    </location>
</feature>
<keyword evidence="4" id="KW-0732">Signal</keyword>
<feature type="region of interest" description="Disordered" evidence="7">
    <location>
        <begin position="199"/>
        <end position="224"/>
    </location>
</feature>
<dbReference type="Proteomes" id="UP000001307">
    <property type="component" value="Unassembled WGS sequence"/>
</dbReference>
<gene>
    <name evidence="9" type="ORF">GSOID_T00001216001</name>
</gene>
<evidence type="ECO:0000259" key="8">
    <source>
        <dbReference type="PROSITE" id="PS51362"/>
    </source>
</evidence>
<feature type="domain" description="TGF-beta family profile" evidence="8">
    <location>
        <begin position="211"/>
        <end position="354"/>
    </location>
</feature>
<dbReference type="Gene3D" id="2.10.90.10">
    <property type="entry name" value="Cystine-knot cytokines"/>
    <property type="match status" value="1"/>
</dbReference>
<dbReference type="PROSITE" id="PS51362">
    <property type="entry name" value="TGF_BETA_2"/>
    <property type="match status" value="1"/>
</dbReference>
<keyword evidence="10" id="KW-1185">Reference proteome</keyword>
<comment type="similarity">
    <text evidence="2 6">Belongs to the TGF-beta family.</text>
</comment>
<evidence type="ECO:0000256" key="4">
    <source>
        <dbReference type="ARBA" id="ARBA00022729"/>
    </source>
</evidence>
<evidence type="ECO:0000256" key="2">
    <source>
        <dbReference type="ARBA" id="ARBA00006656"/>
    </source>
</evidence>
<keyword evidence="3" id="KW-0964">Secreted</keyword>
<dbReference type="InterPro" id="IPR015615">
    <property type="entry name" value="TGF-beta-rel"/>
</dbReference>
<accession>E4X498</accession>
<evidence type="ECO:0000313" key="9">
    <source>
        <dbReference type="EMBL" id="CBY23887.1"/>
    </source>
</evidence>
<keyword evidence="5" id="KW-0325">Glycoprotein</keyword>
<reference evidence="9" key="1">
    <citation type="journal article" date="2010" name="Science">
        <title>Plasticity of animal genome architecture unmasked by rapid evolution of a pelagic tunicate.</title>
        <authorList>
            <person name="Denoeud F."/>
            <person name="Henriet S."/>
            <person name="Mungpakdee S."/>
            <person name="Aury J.M."/>
            <person name="Da Silva C."/>
            <person name="Brinkmann H."/>
            <person name="Mikhaleva J."/>
            <person name="Olsen L.C."/>
            <person name="Jubin C."/>
            <person name="Canestro C."/>
            <person name="Bouquet J.M."/>
            <person name="Danks G."/>
            <person name="Poulain J."/>
            <person name="Campsteijn C."/>
            <person name="Adamski M."/>
            <person name="Cross I."/>
            <person name="Yadetie F."/>
            <person name="Muffato M."/>
            <person name="Louis A."/>
            <person name="Butcher S."/>
            <person name="Tsagkogeorga G."/>
            <person name="Konrad A."/>
            <person name="Singh S."/>
            <person name="Jensen M.F."/>
            <person name="Cong E.H."/>
            <person name="Eikeseth-Otteraa H."/>
            <person name="Noel B."/>
            <person name="Anthouard V."/>
            <person name="Porcel B.M."/>
            <person name="Kachouri-Lafond R."/>
            <person name="Nishino A."/>
            <person name="Ugolini M."/>
            <person name="Chourrout P."/>
            <person name="Nishida H."/>
            <person name="Aasland R."/>
            <person name="Huzurbazar S."/>
            <person name="Westhof E."/>
            <person name="Delsuc F."/>
            <person name="Lehrach H."/>
            <person name="Reinhardt R."/>
            <person name="Weissenbach J."/>
            <person name="Roy S.W."/>
            <person name="Artiguenave F."/>
            <person name="Postlethwait J.H."/>
            <person name="Manak J.R."/>
            <person name="Thompson E.M."/>
            <person name="Jaillon O."/>
            <person name="Du Pasquier L."/>
            <person name="Boudinot P."/>
            <person name="Liberles D.A."/>
            <person name="Volff J.N."/>
            <person name="Philippe H."/>
            <person name="Lenhard B."/>
            <person name="Roest Crollius H."/>
            <person name="Wincker P."/>
            <person name="Chourrout D."/>
        </authorList>
    </citation>
    <scope>NUCLEOTIDE SEQUENCE [LARGE SCALE GENOMIC DNA]</scope>
</reference>
<evidence type="ECO:0000313" key="10">
    <source>
        <dbReference type="Proteomes" id="UP000001307"/>
    </source>
</evidence>
<evidence type="ECO:0000256" key="3">
    <source>
        <dbReference type="ARBA" id="ARBA00022525"/>
    </source>
</evidence>
<dbReference type="InterPro" id="IPR001839">
    <property type="entry name" value="TGF-b_C"/>
</dbReference>
<dbReference type="OrthoDB" id="5987191at2759"/>
<dbReference type="GO" id="GO:0005615">
    <property type="term" value="C:extracellular space"/>
    <property type="evidence" value="ECO:0007669"/>
    <property type="project" value="TreeGrafter"/>
</dbReference>
<dbReference type="AlphaFoldDB" id="E4X498"/>
<dbReference type="PANTHER" id="PTHR11848">
    <property type="entry name" value="TGF-BETA FAMILY"/>
    <property type="match status" value="1"/>
</dbReference>
<sequence>MRLKIFTPLFGLICAQLSDKHLQVMETHLLKVFQLDSVPLTTSDSRSKLSPLLQRMYNYQQDSEDEEHFEIDEEVSQVSNIVRHQHEHLRLYDDGKLHFIHDIHLPEVEKLNKAELLLDTTQFQPNSTFDAFMVGENGDVLISRVAGDSEIIRIDLTEAATKWLSGFPNNGVRLAINSQNKRVRRNVEDFDEHSATLLTYSSDGKGPTLSRSRRKSKKKSRLTRNRLEPCSREKMYIDFKSIEWTEFIVAPSGFDSYLCSVRKGLLRMIECGSNETNFLSDHRGTCPYPLDAHLNHTNHAIFNSVVARLDPLETDGPCCVPTELKPLTVLYIDNESRAVLRSYEDMVVESCGCR</sequence>
<dbReference type="SMART" id="SM00204">
    <property type="entry name" value="TGFB"/>
    <property type="match status" value="1"/>
</dbReference>
<proteinExistence type="inferred from homology"/>
<evidence type="ECO:0000256" key="5">
    <source>
        <dbReference type="ARBA" id="ARBA00023180"/>
    </source>
</evidence>
<dbReference type="Pfam" id="PF00019">
    <property type="entry name" value="TGF_beta"/>
    <property type="match status" value="1"/>
</dbReference>
<dbReference type="InterPro" id="IPR029034">
    <property type="entry name" value="Cystine-knot_cytokine"/>
</dbReference>
<name>E4X498_OIKDI</name>
<dbReference type="SUPFAM" id="SSF57501">
    <property type="entry name" value="Cystine-knot cytokines"/>
    <property type="match status" value="2"/>
</dbReference>
<protein>
    <recommendedName>
        <fullName evidence="8">TGF-beta family profile domain-containing protein</fullName>
    </recommendedName>
</protein>